<reference evidence="2 3" key="1">
    <citation type="submission" date="2016-11" db="EMBL/GenBank/DDBJ databases">
        <authorList>
            <person name="Jaros S."/>
            <person name="Januszkiewicz K."/>
            <person name="Wedrychowicz H."/>
        </authorList>
    </citation>
    <scope>NUCLEOTIDE SEQUENCE [LARGE SCALE GENOMIC DNA]</scope>
    <source>
        <strain evidence="2 3">DSM 21864</strain>
    </source>
</reference>
<dbReference type="Proteomes" id="UP000184080">
    <property type="component" value="Unassembled WGS sequence"/>
</dbReference>
<keyword evidence="3" id="KW-1185">Reference proteome</keyword>
<evidence type="ECO:0000313" key="3">
    <source>
        <dbReference type="Proteomes" id="UP000184080"/>
    </source>
</evidence>
<keyword evidence="1" id="KW-0812">Transmembrane</keyword>
<accession>A0A1M6N3V3</accession>
<gene>
    <name evidence="2" type="ORF">SAMN05444401_0076</name>
</gene>
<organism evidence="2 3">
    <name type="scientific">Clostridium amylolyticum</name>
    <dbReference type="NCBI Taxonomy" id="1121298"/>
    <lineage>
        <taxon>Bacteria</taxon>
        <taxon>Bacillati</taxon>
        <taxon>Bacillota</taxon>
        <taxon>Clostridia</taxon>
        <taxon>Eubacteriales</taxon>
        <taxon>Clostridiaceae</taxon>
        <taxon>Clostridium</taxon>
    </lineage>
</organism>
<keyword evidence="1" id="KW-0472">Membrane</keyword>
<sequence>MYFEKRMSKATVLSLRVEYRNRIIEKSIKGYAKWMFSMVLIYSIYSIIIENICNMTKISI</sequence>
<name>A0A1M6N3V3_9CLOT</name>
<evidence type="ECO:0000313" key="2">
    <source>
        <dbReference type="EMBL" id="SHJ90368.1"/>
    </source>
</evidence>
<keyword evidence="1" id="KW-1133">Transmembrane helix</keyword>
<dbReference type="STRING" id="1121298.SAMN05444401_0076"/>
<protein>
    <submittedName>
        <fullName evidence="2">Uncharacterized protein</fullName>
    </submittedName>
</protein>
<evidence type="ECO:0000256" key="1">
    <source>
        <dbReference type="SAM" id="Phobius"/>
    </source>
</evidence>
<dbReference type="EMBL" id="FQZO01000010">
    <property type="protein sequence ID" value="SHJ90368.1"/>
    <property type="molecule type" value="Genomic_DNA"/>
</dbReference>
<dbReference type="AlphaFoldDB" id="A0A1M6N3V3"/>
<proteinExistence type="predicted"/>
<feature type="transmembrane region" description="Helical" evidence="1">
    <location>
        <begin position="30"/>
        <end position="49"/>
    </location>
</feature>